<dbReference type="VEuPathDB" id="FungiDB:BTJ68_10881"/>
<evidence type="ECO:0000313" key="3">
    <source>
        <dbReference type="EMBL" id="OTA28155.1"/>
    </source>
</evidence>
<feature type="compositionally biased region" description="Basic and acidic residues" evidence="1">
    <location>
        <begin position="296"/>
        <end position="327"/>
    </location>
</feature>
<dbReference type="STRING" id="1157616.A0A1Z5T0N3"/>
<feature type="compositionally biased region" description="Low complexity" evidence="1">
    <location>
        <begin position="36"/>
        <end position="48"/>
    </location>
</feature>
<dbReference type="EMBL" id="MUNK01000164">
    <property type="protein sequence ID" value="OTA28155.1"/>
    <property type="molecule type" value="Genomic_DNA"/>
</dbReference>
<dbReference type="InterPro" id="IPR029523">
    <property type="entry name" value="INO80B/Ies2"/>
</dbReference>
<dbReference type="PANTHER" id="PTHR21561:SF12">
    <property type="entry name" value="INO80 COMPLEX SUBUNIT B"/>
    <property type="match status" value="1"/>
</dbReference>
<dbReference type="Pfam" id="PF04795">
    <property type="entry name" value="PAPA-1"/>
    <property type="match status" value="1"/>
</dbReference>
<feature type="region of interest" description="Disordered" evidence="1">
    <location>
        <begin position="1"/>
        <end position="341"/>
    </location>
</feature>
<reference evidence="3 4" key="1">
    <citation type="submission" date="2017-01" db="EMBL/GenBank/DDBJ databases">
        <title>The recent genome duplication of the halophilic yeast Hortaea werneckii: insights from long-read sequencing.</title>
        <authorList>
            <person name="Sinha S."/>
            <person name="Flibotte S."/>
            <person name="Neira M."/>
            <person name="Lenassi M."/>
            <person name="Gostincar C."/>
            <person name="Stajich J.E."/>
            <person name="Nislow C.E."/>
        </authorList>
    </citation>
    <scope>NUCLEOTIDE SEQUENCE [LARGE SCALE GENOMIC DNA]</scope>
    <source>
        <strain evidence="3 4">EXF-2000</strain>
    </source>
</reference>
<evidence type="ECO:0000313" key="4">
    <source>
        <dbReference type="Proteomes" id="UP000194280"/>
    </source>
</evidence>
<sequence>MPPTRRSTRAVTSTAATSVAPYATASNSRTNARYTSSASPGPSPASASLDRTANSKLRLTVKAPPSKLRQATSSAQADSISANADTSESDATPVPASGMRGGSKDGNGRSKRSTRNPRTVIDPDSEEPDDDEDEDMEDVGAVNEELLANEDSEEDAEGGEDEEEDELSGGHPPPPVIKQTGSKGGDGKPGVVVTAPPEGPLKSVEAKEVDEESGMEDDEELSELEEENEEEEEEIGNDLEDLEDEEEGLSDEDEGGSRSGTPDLSKLTRRQRGAFEEVESNGLMALSNEAQKKKHLTAEENAMRRAEMARRRKNLSEKRNEEEKMDTINKLLNKPAPKRRTRAEIIRDQQIELMAAAGGGTPGTEERAEERADPLFTRYIQRANGNRVLAVPEEWREGISGVGGSQVLFMKGQDAKDAGMSSSRANMASGRMVEEVA</sequence>
<dbReference type="GO" id="GO:0031011">
    <property type="term" value="C:Ino80 complex"/>
    <property type="evidence" value="ECO:0007669"/>
    <property type="project" value="InterPro"/>
</dbReference>
<comment type="caution">
    <text evidence="3">The sequence shown here is derived from an EMBL/GenBank/DDBJ whole genome shotgun (WGS) entry which is preliminary data.</text>
</comment>
<keyword evidence="4" id="KW-1185">Reference proteome</keyword>
<dbReference type="AlphaFoldDB" id="A0A1Z5T0N3"/>
<feature type="compositionally biased region" description="Acidic residues" evidence="1">
    <location>
        <begin position="147"/>
        <end position="167"/>
    </location>
</feature>
<feature type="region of interest" description="Disordered" evidence="1">
    <location>
        <begin position="413"/>
        <end position="437"/>
    </location>
</feature>
<dbReference type="SMART" id="SM01406">
    <property type="entry name" value="PAPA-1"/>
    <property type="match status" value="1"/>
</dbReference>
<proteinExistence type="predicted"/>
<gene>
    <name evidence="3" type="ORF">BTJ68_10881</name>
</gene>
<feature type="compositionally biased region" description="Acidic residues" evidence="1">
    <location>
        <begin position="208"/>
        <end position="254"/>
    </location>
</feature>
<evidence type="ECO:0000259" key="2">
    <source>
        <dbReference type="SMART" id="SM01406"/>
    </source>
</evidence>
<dbReference type="PANTHER" id="PTHR21561">
    <property type="entry name" value="INO80 COMPLEX SUBUNIT B"/>
    <property type="match status" value="1"/>
</dbReference>
<dbReference type="InterPro" id="IPR006880">
    <property type="entry name" value="INO80B_C"/>
</dbReference>
<feature type="compositionally biased region" description="Low complexity" evidence="1">
    <location>
        <begin position="9"/>
        <end position="26"/>
    </location>
</feature>
<dbReference type="GO" id="GO:0006338">
    <property type="term" value="P:chromatin remodeling"/>
    <property type="evidence" value="ECO:0007669"/>
    <property type="project" value="InterPro"/>
</dbReference>
<dbReference type="OrthoDB" id="2021186at2759"/>
<feature type="compositionally biased region" description="Polar residues" evidence="1">
    <location>
        <begin position="69"/>
        <end position="90"/>
    </location>
</feature>
<protein>
    <recommendedName>
        <fullName evidence="2">INO80 complex subunit B-like conserved region domain-containing protein</fullName>
    </recommendedName>
</protein>
<organism evidence="3 4">
    <name type="scientific">Hortaea werneckii EXF-2000</name>
    <dbReference type="NCBI Taxonomy" id="1157616"/>
    <lineage>
        <taxon>Eukaryota</taxon>
        <taxon>Fungi</taxon>
        <taxon>Dikarya</taxon>
        <taxon>Ascomycota</taxon>
        <taxon>Pezizomycotina</taxon>
        <taxon>Dothideomycetes</taxon>
        <taxon>Dothideomycetidae</taxon>
        <taxon>Mycosphaerellales</taxon>
        <taxon>Teratosphaeriaceae</taxon>
        <taxon>Hortaea</taxon>
    </lineage>
</organism>
<dbReference type="Proteomes" id="UP000194280">
    <property type="component" value="Unassembled WGS sequence"/>
</dbReference>
<feature type="domain" description="INO80 complex subunit B-like conserved region" evidence="2">
    <location>
        <begin position="300"/>
        <end position="395"/>
    </location>
</feature>
<feature type="compositionally biased region" description="Acidic residues" evidence="1">
    <location>
        <begin position="123"/>
        <end position="138"/>
    </location>
</feature>
<dbReference type="InParanoid" id="A0A1Z5T0N3"/>
<evidence type="ECO:0000256" key="1">
    <source>
        <dbReference type="SAM" id="MobiDB-lite"/>
    </source>
</evidence>
<name>A0A1Z5T0N3_HORWE</name>
<accession>A0A1Z5T0N3</accession>